<evidence type="ECO:0000256" key="4">
    <source>
        <dbReference type="ARBA" id="ARBA00017212"/>
    </source>
</evidence>
<keyword evidence="5" id="KW-0808">Transferase</keyword>
<evidence type="ECO:0000256" key="12">
    <source>
        <dbReference type="ARBA" id="ARBA00023125"/>
    </source>
</evidence>
<dbReference type="InterPro" id="IPR042087">
    <property type="entry name" value="DNA_pol_B_thumb"/>
</dbReference>
<dbReference type="AlphaFoldDB" id="A0A7R9AQG7"/>
<dbReference type="GO" id="GO:0003887">
    <property type="term" value="F:DNA-directed DNA polymerase activity"/>
    <property type="evidence" value="ECO:0007669"/>
    <property type="project" value="UniProtKB-KW"/>
</dbReference>
<evidence type="ECO:0000259" key="14">
    <source>
        <dbReference type="Pfam" id="PF00136"/>
    </source>
</evidence>
<evidence type="ECO:0000256" key="8">
    <source>
        <dbReference type="ARBA" id="ARBA00022723"/>
    </source>
</evidence>
<evidence type="ECO:0000313" key="15">
    <source>
        <dbReference type="EMBL" id="CAD7257851.1"/>
    </source>
</evidence>
<dbReference type="Gene3D" id="1.10.3200.20">
    <property type="entry name" value="DNA Polymerase alpha, zinc finger"/>
    <property type="match status" value="1"/>
</dbReference>
<keyword evidence="6" id="KW-0548">Nucleotidyltransferase</keyword>
<evidence type="ECO:0000256" key="5">
    <source>
        <dbReference type="ARBA" id="ARBA00022679"/>
    </source>
</evidence>
<accession>A0A7R9AQG7</accession>
<evidence type="ECO:0000256" key="6">
    <source>
        <dbReference type="ARBA" id="ARBA00022695"/>
    </source>
</evidence>
<dbReference type="GO" id="GO:1902975">
    <property type="term" value="P:mitotic DNA replication initiation"/>
    <property type="evidence" value="ECO:0007669"/>
    <property type="project" value="InterPro"/>
</dbReference>
<dbReference type="NCBIfam" id="TIGR00592">
    <property type="entry name" value="pol2"/>
    <property type="match status" value="1"/>
</dbReference>
<dbReference type="SUPFAM" id="SSF90234">
    <property type="entry name" value="Zinc finger domain of DNA polymerase-alpha"/>
    <property type="match status" value="1"/>
</dbReference>
<dbReference type="InterPro" id="IPR045846">
    <property type="entry name" value="POLBc_alpha"/>
</dbReference>
<proteinExistence type="inferred from homology"/>
<dbReference type="GO" id="GO:0008270">
    <property type="term" value="F:zinc ion binding"/>
    <property type="evidence" value="ECO:0007669"/>
    <property type="project" value="UniProtKB-KW"/>
</dbReference>
<name>A0A7R9AQG7_TIMSH</name>
<evidence type="ECO:0000256" key="11">
    <source>
        <dbReference type="ARBA" id="ARBA00022932"/>
    </source>
</evidence>
<dbReference type="GO" id="GO:0000166">
    <property type="term" value="F:nucleotide binding"/>
    <property type="evidence" value="ECO:0007669"/>
    <property type="project" value="InterPro"/>
</dbReference>
<dbReference type="GO" id="GO:0006273">
    <property type="term" value="P:lagging strand elongation"/>
    <property type="evidence" value="ECO:0007669"/>
    <property type="project" value="TreeGrafter"/>
</dbReference>
<evidence type="ECO:0000256" key="2">
    <source>
        <dbReference type="ARBA" id="ARBA00005755"/>
    </source>
</evidence>
<evidence type="ECO:0000256" key="1">
    <source>
        <dbReference type="ARBA" id="ARBA00004123"/>
    </source>
</evidence>
<dbReference type="GO" id="GO:0006272">
    <property type="term" value="P:leading strand elongation"/>
    <property type="evidence" value="ECO:0007669"/>
    <property type="project" value="TreeGrafter"/>
</dbReference>
<dbReference type="InterPro" id="IPR038256">
    <property type="entry name" value="Pol_alpha_znc_sf"/>
</dbReference>
<dbReference type="FunFam" id="1.10.287.690:FF:000003">
    <property type="entry name" value="DNA polymerase"/>
    <property type="match status" value="1"/>
</dbReference>
<gene>
    <name evidence="15" type="ORF">TSIB3V08_LOCUS2100</name>
</gene>
<evidence type="ECO:0000256" key="7">
    <source>
        <dbReference type="ARBA" id="ARBA00022705"/>
    </source>
</evidence>
<protein>
    <recommendedName>
        <fullName evidence="4">DNA polymerase alpha catalytic subunit</fullName>
        <ecNumber evidence="3">2.7.7.7</ecNumber>
    </recommendedName>
</protein>
<dbReference type="PROSITE" id="PS00116">
    <property type="entry name" value="DNA_POLYMERASE_B"/>
    <property type="match status" value="1"/>
</dbReference>
<dbReference type="InterPro" id="IPR006134">
    <property type="entry name" value="DNA-dir_DNA_pol_B_multi_dom"/>
</dbReference>
<dbReference type="PANTHER" id="PTHR45861">
    <property type="entry name" value="DNA POLYMERASE ALPHA CATALYTIC SUBUNIT"/>
    <property type="match status" value="1"/>
</dbReference>
<keyword evidence="11" id="KW-0239">DNA-directed DNA polymerase</keyword>
<dbReference type="SUPFAM" id="SSF56672">
    <property type="entry name" value="DNA/RNA polymerases"/>
    <property type="match status" value="1"/>
</dbReference>
<dbReference type="PRINTS" id="PR00106">
    <property type="entry name" value="DNAPOLB"/>
</dbReference>
<dbReference type="GO" id="GO:0003688">
    <property type="term" value="F:DNA replication origin binding"/>
    <property type="evidence" value="ECO:0007669"/>
    <property type="project" value="TreeGrafter"/>
</dbReference>
<dbReference type="Gene3D" id="3.90.1600.10">
    <property type="entry name" value="Palm domain of DNA polymerase"/>
    <property type="match status" value="1"/>
</dbReference>
<dbReference type="InterPro" id="IPR017964">
    <property type="entry name" value="DNA-dir_DNA_pol_B_CS"/>
</dbReference>
<dbReference type="FunFam" id="1.10.132.60:FF:000004">
    <property type="entry name" value="DNA polymerase"/>
    <property type="match status" value="1"/>
</dbReference>
<keyword evidence="10" id="KW-0862">Zinc</keyword>
<keyword evidence="13" id="KW-0539">Nucleus</keyword>
<comment type="subcellular location">
    <subcellularLocation>
        <location evidence="1">Nucleus</location>
    </subcellularLocation>
</comment>
<reference evidence="15" key="1">
    <citation type="submission" date="2020-11" db="EMBL/GenBank/DDBJ databases">
        <authorList>
            <person name="Tran Van P."/>
        </authorList>
    </citation>
    <scope>NUCLEOTIDE SEQUENCE</scope>
</reference>
<dbReference type="PANTHER" id="PTHR45861:SF1">
    <property type="entry name" value="DNA POLYMERASE ALPHA CATALYTIC SUBUNIT"/>
    <property type="match status" value="1"/>
</dbReference>
<evidence type="ECO:0000256" key="13">
    <source>
        <dbReference type="ARBA" id="ARBA00023242"/>
    </source>
</evidence>
<dbReference type="GO" id="GO:0003682">
    <property type="term" value="F:chromatin binding"/>
    <property type="evidence" value="ECO:0007669"/>
    <property type="project" value="TreeGrafter"/>
</dbReference>
<dbReference type="Gene3D" id="1.10.287.690">
    <property type="entry name" value="Helix hairpin bin"/>
    <property type="match status" value="1"/>
</dbReference>
<keyword evidence="8" id="KW-0479">Metal-binding</keyword>
<dbReference type="InterPro" id="IPR006172">
    <property type="entry name" value="DNA-dir_DNA_pol_B"/>
</dbReference>
<evidence type="ECO:0000256" key="10">
    <source>
        <dbReference type="ARBA" id="ARBA00022833"/>
    </source>
</evidence>
<dbReference type="Pfam" id="PF00136">
    <property type="entry name" value="DNA_pol_B"/>
    <property type="match status" value="1"/>
</dbReference>
<dbReference type="EMBL" id="OC000610">
    <property type="protein sequence ID" value="CAD7257851.1"/>
    <property type="molecule type" value="Genomic_DNA"/>
</dbReference>
<dbReference type="Gene3D" id="1.10.132.60">
    <property type="entry name" value="DNA polymerase family B, C-terminal domain"/>
    <property type="match status" value="1"/>
</dbReference>
<keyword evidence="12" id="KW-0238">DNA-binding</keyword>
<dbReference type="EC" id="2.7.7.7" evidence="3"/>
<dbReference type="GO" id="GO:0003697">
    <property type="term" value="F:single-stranded DNA binding"/>
    <property type="evidence" value="ECO:0007669"/>
    <property type="project" value="TreeGrafter"/>
</dbReference>
<keyword evidence="7" id="KW-0235">DNA replication</keyword>
<evidence type="ECO:0000256" key="3">
    <source>
        <dbReference type="ARBA" id="ARBA00012417"/>
    </source>
</evidence>
<evidence type="ECO:0000256" key="9">
    <source>
        <dbReference type="ARBA" id="ARBA00022771"/>
    </source>
</evidence>
<dbReference type="InterPro" id="IPR043502">
    <property type="entry name" value="DNA/RNA_pol_sf"/>
</dbReference>
<dbReference type="GO" id="GO:0005658">
    <property type="term" value="C:alpha DNA polymerase:primase complex"/>
    <property type="evidence" value="ECO:0007669"/>
    <property type="project" value="TreeGrafter"/>
</dbReference>
<sequence length="608" mass="69180">MLTFSIRSNTNAKPKALIGQEYAPKPPPPLKGCTCKNSVPFQDEAAVYAQLPEPGMEPGVLPTEIRKLVESRREVKKLMKSPDISPELCLQYNIRQTALKLTANSMYGCLGFPSSRFYAKSLAAMVTAKGREILINTKDLVEKLNYEVIYGDTDSIMINTNCLDYDQVFKIGNKIKAEVNRMYRQVELEIDGVFKYMLLLKKKKYAAVVLSRLPNGEMVQKQELKGLDIVRRDWSQLSAEVGKFVVQQILSDQTPDERIDNIHTHLIQIREDLENHRVPLSLLTITKQLTKNPEDYVDVKAMAHVQVAMRINKKGGKKIRQGDTVEYIICEDGTSLPATQRAYHVDELKTNDGLKIDINYYLAQQIHPVVSRLCEPIEGTDAARIADCLGLDPSNYRKYKHQAEAEEPTPGENISLSDEERYKYCDRLVSGNEEYLSVEKCCNPECSVRPIQYLTSIQNQLNWLICEDPGCTNRIRRVPLHFSRNYPICTQCEKGVMFKEFLPQPSPTRARRNPPKGNNYSLETSRVLARKFHKAVPRSAFHCSGCYNGNFFLAARFKGATKVPAEFELAYMKLREQVEKVLRHSAYSVVDLGQLFNPLNKHDTTPTL</sequence>
<feature type="domain" description="DNA-directed DNA polymerase family B multifunctional" evidence="14">
    <location>
        <begin position="38"/>
        <end position="377"/>
    </location>
</feature>
<organism evidence="15">
    <name type="scientific">Timema shepardi</name>
    <name type="common">Walking stick</name>
    <dbReference type="NCBI Taxonomy" id="629360"/>
    <lineage>
        <taxon>Eukaryota</taxon>
        <taxon>Metazoa</taxon>
        <taxon>Ecdysozoa</taxon>
        <taxon>Arthropoda</taxon>
        <taxon>Hexapoda</taxon>
        <taxon>Insecta</taxon>
        <taxon>Pterygota</taxon>
        <taxon>Neoptera</taxon>
        <taxon>Polyneoptera</taxon>
        <taxon>Phasmatodea</taxon>
        <taxon>Timematodea</taxon>
        <taxon>Timematoidea</taxon>
        <taxon>Timematidae</taxon>
        <taxon>Timema</taxon>
    </lineage>
</organism>
<keyword evidence="9" id="KW-0863">Zinc-finger</keyword>
<comment type="similarity">
    <text evidence="2">Belongs to the DNA polymerase type-B family.</text>
</comment>
<dbReference type="InterPro" id="IPR023211">
    <property type="entry name" value="DNA_pol_palm_dom_sf"/>
</dbReference>
<dbReference type="GO" id="GO:0033554">
    <property type="term" value="P:cellular response to stress"/>
    <property type="evidence" value="ECO:0007669"/>
    <property type="project" value="UniProtKB-ARBA"/>
</dbReference>
<dbReference type="CDD" id="cd05532">
    <property type="entry name" value="POLBc_alpha"/>
    <property type="match status" value="1"/>
</dbReference>